<protein>
    <recommendedName>
        <fullName evidence="1">Signal peptidase I</fullName>
        <ecNumber evidence="1">3.4.21.89</ecNumber>
    </recommendedName>
</protein>
<keyword evidence="3" id="KW-0472">Membrane</keyword>
<keyword evidence="3" id="KW-0812">Transmembrane</keyword>
<dbReference type="RefSeq" id="WP_143984510.1">
    <property type="nucleotide sequence ID" value="NZ_CP041692.1"/>
</dbReference>
<dbReference type="GO" id="GO:0016020">
    <property type="term" value="C:membrane"/>
    <property type="evidence" value="ECO:0007669"/>
    <property type="project" value="UniProtKB-UniRule"/>
</dbReference>
<dbReference type="Proteomes" id="UP000319263">
    <property type="component" value="Chromosome"/>
</dbReference>
<feature type="compositionally biased region" description="Basic and acidic residues" evidence="2">
    <location>
        <begin position="159"/>
        <end position="169"/>
    </location>
</feature>
<dbReference type="EC" id="3.4.21.89" evidence="1"/>
<organism evidence="4 5">
    <name type="scientific">Microlunatus elymi</name>
    <dbReference type="NCBI Taxonomy" id="2596828"/>
    <lineage>
        <taxon>Bacteria</taxon>
        <taxon>Bacillati</taxon>
        <taxon>Actinomycetota</taxon>
        <taxon>Actinomycetes</taxon>
        <taxon>Propionibacteriales</taxon>
        <taxon>Propionibacteriaceae</taxon>
        <taxon>Microlunatus</taxon>
    </lineage>
</organism>
<keyword evidence="5" id="KW-1185">Reference proteome</keyword>
<dbReference type="GO" id="GO:0009003">
    <property type="term" value="F:signal peptidase activity"/>
    <property type="evidence" value="ECO:0007669"/>
    <property type="project" value="UniProtKB-EC"/>
</dbReference>
<evidence type="ECO:0000313" key="5">
    <source>
        <dbReference type="Proteomes" id="UP000319263"/>
    </source>
</evidence>
<keyword evidence="3" id="KW-1133">Transmembrane helix</keyword>
<feature type="transmembrane region" description="Helical" evidence="3">
    <location>
        <begin position="12"/>
        <end position="33"/>
    </location>
</feature>
<proteinExistence type="predicted"/>
<sequence length="343" mass="36115">MRRVAYRFGDAALWFVAIIGCCCLILIFAGLALGTHPLIFRSGSMSPTITAGSLGVAREVPADKIAIGDIVSVPAQGSRVTHRVVSAHLTDGVTELHLKGDANHQPDEQTYRVEEVDRLWFAVPGLGYVVAWLSRPPGVFVLALYAAVMIAILIRRPGPRSEDGDRSGDDSSTGPEEVDHDRRAAGPPARRVADVRAARRATGRIARRAPVAAFGVVLIGITTVMARPSWAAFTDPAPISGATLSAYTIPATTLSCGTLAVGAVTFTWTAVPNATNYTLHYGSGGVQTAIVSGTSRRVTGVIASGTAWVEVNRSFGTGSTTWTSAQSNRRTYSITAAVIALCS</sequence>
<evidence type="ECO:0000256" key="3">
    <source>
        <dbReference type="SAM" id="Phobius"/>
    </source>
</evidence>
<accession>A0A516PU78</accession>
<feature type="transmembrane region" description="Helical" evidence="3">
    <location>
        <begin position="137"/>
        <end position="154"/>
    </location>
</feature>
<dbReference type="OrthoDB" id="3790724at2"/>
<dbReference type="PROSITE" id="PS51257">
    <property type="entry name" value="PROKAR_LIPOPROTEIN"/>
    <property type="match status" value="1"/>
</dbReference>
<dbReference type="EMBL" id="CP041692">
    <property type="protein sequence ID" value="QDP94521.1"/>
    <property type="molecule type" value="Genomic_DNA"/>
</dbReference>
<evidence type="ECO:0000256" key="2">
    <source>
        <dbReference type="SAM" id="MobiDB-lite"/>
    </source>
</evidence>
<dbReference type="AlphaFoldDB" id="A0A516PU78"/>
<dbReference type="InterPro" id="IPR001733">
    <property type="entry name" value="Peptidase_S26B"/>
</dbReference>
<evidence type="ECO:0000256" key="1">
    <source>
        <dbReference type="NCBIfam" id="TIGR02228"/>
    </source>
</evidence>
<feature type="region of interest" description="Disordered" evidence="2">
    <location>
        <begin position="158"/>
        <end position="193"/>
    </location>
</feature>
<dbReference type="KEGG" id="mik:FOE78_00045"/>
<feature type="transmembrane region" description="Helical" evidence="3">
    <location>
        <begin position="246"/>
        <end position="271"/>
    </location>
</feature>
<gene>
    <name evidence="4" type="ORF">FOE78_00045</name>
</gene>
<name>A0A516PU78_9ACTN</name>
<dbReference type="NCBIfam" id="TIGR02228">
    <property type="entry name" value="sigpep_I_arch"/>
    <property type="match status" value="1"/>
</dbReference>
<evidence type="ECO:0000313" key="4">
    <source>
        <dbReference type="EMBL" id="QDP94521.1"/>
    </source>
</evidence>
<reference evidence="4 5" key="1">
    <citation type="submission" date="2019-07" db="EMBL/GenBank/DDBJ databases">
        <title>Microlunatus dokdonensis sp. nov. isolated from the rhizospheric soil of the wild plant Elymus tsukushiensis.</title>
        <authorList>
            <person name="Ghim S.-Y."/>
            <person name="Hwang Y.-J."/>
            <person name="Son J.-S."/>
            <person name="Shin J.-H."/>
        </authorList>
    </citation>
    <scope>NUCLEOTIDE SEQUENCE [LARGE SCALE GENOMIC DNA]</scope>
    <source>
        <strain evidence="4 5">KUDC0627</strain>
    </source>
</reference>
<dbReference type="CDD" id="cd06462">
    <property type="entry name" value="Peptidase_S24_S26"/>
    <property type="match status" value="1"/>
</dbReference>
<keyword evidence="4" id="KW-0378">Hydrolase</keyword>
<feature type="transmembrane region" description="Helical" evidence="3">
    <location>
        <begin position="209"/>
        <end position="226"/>
    </location>
</feature>
<dbReference type="GO" id="GO:0006465">
    <property type="term" value="P:signal peptide processing"/>
    <property type="evidence" value="ECO:0007669"/>
    <property type="project" value="UniProtKB-UniRule"/>
</dbReference>
<dbReference type="GO" id="GO:0004252">
    <property type="term" value="F:serine-type endopeptidase activity"/>
    <property type="evidence" value="ECO:0007669"/>
    <property type="project" value="UniProtKB-UniRule"/>
</dbReference>